<dbReference type="GO" id="GO:0006098">
    <property type="term" value="P:pentose-phosphate shunt"/>
    <property type="evidence" value="ECO:0007669"/>
    <property type="project" value="UniProtKB-UniPathway"/>
</dbReference>
<comment type="pathway">
    <text evidence="3 7">Carbohydrate degradation; pentose phosphate pathway; D-ribulose 5-phosphate from D-glucose 6-phosphate (oxidative stage): step 2/3.</text>
</comment>
<dbReference type="InterPro" id="IPR005900">
    <property type="entry name" value="6-phosphogluconolactonase_DevB"/>
</dbReference>
<dbReference type="InterPro" id="IPR039104">
    <property type="entry name" value="6PGL"/>
</dbReference>
<organism evidence="9 10">
    <name type="scientific">Pontibaca methylaminivorans</name>
    <dbReference type="NCBI Taxonomy" id="515897"/>
    <lineage>
        <taxon>Bacteria</taxon>
        <taxon>Pseudomonadati</taxon>
        <taxon>Pseudomonadota</taxon>
        <taxon>Alphaproteobacteria</taxon>
        <taxon>Rhodobacterales</taxon>
        <taxon>Roseobacteraceae</taxon>
        <taxon>Pontibaca</taxon>
    </lineage>
</organism>
<dbReference type="Proteomes" id="UP000192455">
    <property type="component" value="Unassembled WGS sequence"/>
</dbReference>
<evidence type="ECO:0000256" key="7">
    <source>
        <dbReference type="RuleBase" id="RU365095"/>
    </source>
</evidence>
<proteinExistence type="inferred from homology"/>
<dbReference type="CDD" id="cd01400">
    <property type="entry name" value="6PGL"/>
    <property type="match status" value="1"/>
</dbReference>
<dbReference type="OrthoDB" id="9810967at2"/>
<evidence type="ECO:0000256" key="4">
    <source>
        <dbReference type="ARBA" id="ARBA00010662"/>
    </source>
</evidence>
<comment type="function">
    <text evidence="2 7">Hydrolysis of 6-phosphogluconolactone to 6-phosphogluconate.</text>
</comment>
<evidence type="ECO:0000256" key="6">
    <source>
        <dbReference type="ARBA" id="ARBA00020337"/>
    </source>
</evidence>
<dbReference type="AlphaFoldDB" id="A0A1R3W8F8"/>
<dbReference type="EC" id="3.1.1.31" evidence="5 7"/>
<comment type="similarity">
    <text evidence="4 7">Belongs to the glucosamine/galactosamine-6-phosphate isomerase family. 6-phosphogluconolactonase subfamily.</text>
</comment>
<comment type="catalytic activity">
    <reaction evidence="1 7">
        <text>6-phospho-D-glucono-1,5-lactone + H2O = 6-phospho-D-gluconate + H(+)</text>
        <dbReference type="Rhea" id="RHEA:12556"/>
        <dbReference type="ChEBI" id="CHEBI:15377"/>
        <dbReference type="ChEBI" id="CHEBI:15378"/>
        <dbReference type="ChEBI" id="CHEBI:57955"/>
        <dbReference type="ChEBI" id="CHEBI:58759"/>
        <dbReference type="EC" id="3.1.1.31"/>
    </reaction>
</comment>
<evidence type="ECO:0000313" key="9">
    <source>
        <dbReference type="EMBL" id="SIT74236.1"/>
    </source>
</evidence>
<feature type="domain" description="Glucosamine/galactosamine-6-phosphate isomerase" evidence="8">
    <location>
        <begin position="7"/>
        <end position="229"/>
    </location>
</feature>
<sequence>MKLIEYPDRDMLAIDLANQIAGELNATLLSQDRASMAVPGGTTPGAVFDALCAAPLEWDKVTILPTDERCVPADHPRSNERLIREHLLVDRAAMAQFLPLRIPDEEPAGEHAGDYVVELAQLSAAVEPLLPLSILLLGMGEDGHVASLFPGTPGLAEALADDAPPIAAMAPPGQPERRLTLTAPVLEGALKKHLVIYGAQKRAMIERAGRLSDTEAPVRAVFADMKVHWAE</sequence>
<dbReference type="Gene3D" id="3.40.50.1360">
    <property type="match status" value="1"/>
</dbReference>
<dbReference type="NCBIfam" id="TIGR01198">
    <property type="entry name" value="pgl"/>
    <property type="match status" value="1"/>
</dbReference>
<evidence type="ECO:0000256" key="5">
    <source>
        <dbReference type="ARBA" id="ARBA00013198"/>
    </source>
</evidence>
<dbReference type="EMBL" id="FTPS01000001">
    <property type="protein sequence ID" value="SIT74236.1"/>
    <property type="molecule type" value="Genomic_DNA"/>
</dbReference>
<evidence type="ECO:0000313" key="10">
    <source>
        <dbReference type="Proteomes" id="UP000192455"/>
    </source>
</evidence>
<evidence type="ECO:0000256" key="1">
    <source>
        <dbReference type="ARBA" id="ARBA00000832"/>
    </source>
</evidence>
<dbReference type="UniPathway" id="UPA00115">
    <property type="reaction ID" value="UER00409"/>
</dbReference>
<evidence type="ECO:0000256" key="2">
    <source>
        <dbReference type="ARBA" id="ARBA00002681"/>
    </source>
</evidence>
<evidence type="ECO:0000256" key="3">
    <source>
        <dbReference type="ARBA" id="ARBA00004961"/>
    </source>
</evidence>
<reference evidence="9 10" key="1">
    <citation type="submission" date="2017-01" db="EMBL/GenBank/DDBJ databases">
        <authorList>
            <person name="Mah S.A."/>
            <person name="Swanson W.J."/>
            <person name="Moy G.W."/>
            <person name="Vacquier V.D."/>
        </authorList>
    </citation>
    <scope>NUCLEOTIDE SEQUENCE [LARGE SCALE GENOMIC DNA]</scope>
    <source>
        <strain evidence="9 10">DSM 21219</strain>
    </source>
</reference>
<dbReference type="GO" id="GO:0017057">
    <property type="term" value="F:6-phosphogluconolactonase activity"/>
    <property type="evidence" value="ECO:0007669"/>
    <property type="project" value="UniProtKB-UniRule"/>
</dbReference>
<name>A0A1R3W8F8_9RHOB</name>
<dbReference type="STRING" id="515897.SAMN05421849_0122"/>
<gene>
    <name evidence="7" type="primary">pgl</name>
    <name evidence="9" type="ORF">SAMN05421849_0122</name>
</gene>
<dbReference type="PANTHER" id="PTHR11054:SF0">
    <property type="entry name" value="6-PHOSPHOGLUCONOLACTONASE"/>
    <property type="match status" value="1"/>
</dbReference>
<keyword evidence="7" id="KW-0378">Hydrolase</keyword>
<dbReference type="SUPFAM" id="SSF100950">
    <property type="entry name" value="NagB/RpiA/CoA transferase-like"/>
    <property type="match status" value="1"/>
</dbReference>
<keyword evidence="10" id="KW-1185">Reference proteome</keyword>
<dbReference type="RefSeq" id="WP_076646321.1">
    <property type="nucleotide sequence ID" value="NZ_FTPS01000001.1"/>
</dbReference>
<protein>
    <recommendedName>
        <fullName evidence="6 7">6-phosphogluconolactonase</fullName>
        <shortName evidence="7">6PGL</shortName>
        <ecNumber evidence="5 7">3.1.1.31</ecNumber>
    </recommendedName>
</protein>
<dbReference type="GO" id="GO:0005975">
    <property type="term" value="P:carbohydrate metabolic process"/>
    <property type="evidence" value="ECO:0007669"/>
    <property type="project" value="UniProtKB-UniRule"/>
</dbReference>
<dbReference type="Pfam" id="PF01182">
    <property type="entry name" value="Glucosamine_iso"/>
    <property type="match status" value="1"/>
</dbReference>
<dbReference type="InterPro" id="IPR006148">
    <property type="entry name" value="Glc/Gal-6P_isomerase"/>
</dbReference>
<dbReference type="PANTHER" id="PTHR11054">
    <property type="entry name" value="6-PHOSPHOGLUCONOLACTONASE"/>
    <property type="match status" value="1"/>
</dbReference>
<accession>A0A1R3W8F8</accession>
<evidence type="ECO:0000259" key="8">
    <source>
        <dbReference type="Pfam" id="PF01182"/>
    </source>
</evidence>
<dbReference type="InterPro" id="IPR037171">
    <property type="entry name" value="NagB/RpiA_transferase-like"/>
</dbReference>